<feature type="compositionally biased region" description="Basic residues" evidence="1">
    <location>
        <begin position="377"/>
        <end position="387"/>
    </location>
</feature>
<accession>A0ABQ7H0T4</accession>
<reference evidence="2" key="1">
    <citation type="submission" date="2017-08" db="EMBL/GenBank/DDBJ databases">
        <authorList>
            <person name="Polle J.E."/>
            <person name="Barry K."/>
            <person name="Cushman J."/>
            <person name="Schmutz J."/>
            <person name="Tran D."/>
            <person name="Hathwaick L.T."/>
            <person name="Yim W.C."/>
            <person name="Jenkins J."/>
            <person name="Mckie-Krisberg Z.M."/>
            <person name="Prochnik S."/>
            <person name="Lindquist E."/>
            <person name="Dockter R.B."/>
            <person name="Adam C."/>
            <person name="Molina H."/>
            <person name="Bunkerborg J."/>
            <person name="Jin E."/>
            <person name="Buchheim M."/>
            <person name="Magnuson J."/>
        </authorList>
    </citation>
    <scope>NUCLEOTIDE SEQUENCE</scope>
    <source>
        <strain evidence="2">CCAP 19/18</strain>
    </source>
</reference>
<feature type="compositionally biased region" description="Acidic residues" evidence="1">
    <location>
        <begin position="34"/>
        <end position="44"/>
    </location>
</feature>
<dbReference type="EMBL" id="MU069513">
    <property type="protein sequence ID" value="KAF5840452.1"/>
    <property type="molecule type" value="Genomic_DNA"/>
</dbReference>
<feature type="region of interest" description="Disordered" evidence="1">
    <location>
        <begin position="261"/>
        <end position="387"/>
    </location>
</feature>
<feature type="compositionally biased region" description="Low complexity" evidence="1">
    <location>
        <begin position="280"/>
        <end position="295"/>
    </location>
</feature>
<organism evidence="2 3">
    <name type="scientific">Dunaliella salina</name>
    <name type="common">Green alga</name>
    <name type="synonym">Protococcus salinus</name>
    <dbReference type="NCBI Taxonomy" id="3046"/>
    <lineage>
        <taxon>Eukaryota</taxon>
        <taxon>Viridiplantae</taxon>
        <taxon>Chlorophyta</taxon>
        <taxon>core chlorophytes</taxon>
        <taxon>Chlorophyceae</taxon>
        <taxon>CS clade</taxon>
        <taxon>Chlamydomonadales</taxon>
        <taxon>Dunaliellaceae</taxon>
        <taxon>Dunaliella</taxon>
    </lineage>
</organism>
<dbReference type="Proteomes" id="UP000815325">
    <property type="component" value="Unassembled WGS sequence"/>
</dbReference>
<name>A0ABQ7H0T4_DUNSA</name>
<protein>
    <submittedName>
        <fullName evidence="2">Uncharacterized protein</fullName>
    </submittedName>
</protein>
<keyword evidence="3" id="KW-1185">Reference proteome</keyword>
<proteinExistence type="predicted"/>
<feature type="region of interest" description="Disordered" evidence="1">
    <location>
        <begin position="31"/>
        <end position="108"/>
    </location>
</feature>
<evidence type="ECO:0000313" key="2">
    <source>
        <dbReference type="EMBL" id="KAF5840452.1"/>
    </source>
</evidence>
<evidence type="ECO:0000313" key="3">
    <source>
        <dbReference type="Proteomes" id="UP000815325"/>
    </source>
</evidence>
<evidence type="ECO:0000256" key="1">
    <source>
        <dbReference type="SAM" id="MobiDB-lite"/>
    </source>
</evidence>
<gene>
    <name evidence="2" type="ORF">DUNSADRAFT_16686</name>
</gene>
<feature type="compositionally biased region" description="Basic and acidic residues" evidence="1">
    <location>
        <begin position="52"/>
        <end position="75"/>
    </location>
</feature>
<comment type="caution">
    <text evidence="2">The sequence shown here is derived from an EMBL/GenBank/DDBJ whole genome shotgun (WGS) entry which is preliminary data.</text>
</comment>
<sequence>MWPNGNRISFFCFLYTQDELAGGVGEAHGFGATGDDEDGGDGEDFLQLKAPGKKDRGKSDGKEASKKGKEGEKLKRGQQSTGSVDKANEEGEQEEGAEQKETLAPGGKRILGLSKKDELLRRKELLGPAGSSNSLAAALTSTCAKRAGALLRTAHAADVVVEVARGGAQVCFLYALLLAGSEPGSGGECARQLAQALWQRALQGQCQRWVGTHAEKVLAALLHCGCEDVAKQAASELARALPTHEDPVAWSERFVHTTLLKDKQEGGKVATKGKGKGKHQQQQQQQQQQLLAPKAGKQKGEVAAGSTEAGSQKVGAAAATLPENLQGEATQQQQEQESPVGSPEVGKKRSRPEQASTPGQGKAAGGPAPGGSAAKSTSKKKKKPSNG</sequence>